<dbReference type="KEGG" id="mpsy:CEK71_22145"/>
<dbReference type="EMBL" id="CP022129">
    <property type="protein sequence ID" value="ASF48539.1"/>
    <property type="molecule type" value="Genomic_DNA"/>
</dbReference>
<name>A0A1Z4C4T3_9GAMM</name>
<dbReference type="Gene3D" id="3.10.450.620">
    <property type="entry name" value="JHP933, nucleotidyltransferase-like core domain"/>
    <property type="match status" value="1"/>
</dbReference>
<dbReference type="Proteomes" id="UP000197019">
    <property type="component" value="Chromosome"/>
</dbReference>
<proteinExistence type="predicted"/>
<evidence type="ECO:0000313" key="2">
    <source>
        <dbReference type="Proteomes" id="UP000197019"/>
    </source>
</evidence>
<keyword evidence="2" id="KW-1185">Reference proteome</keyword>
<dbReference type="InterPro" id="IPR014942">
    <property type="entry name" value="AbiEii"/>
</dbReference>
<dbReference type="Pfam" id="PF08843">
    <property type="entry name" value="AbiEii"/>
    <property type="match status" value="1"/>
</dbReference>
<dbReference type="RefSeq" id="WP_088621401.1">
    <property type="nucleotide sequence ID" value="NZ_CP022129.1"/>
</dbReference>
<reference evidence="1 2" key="1">
    <citation type="submission" date="2017-06" db="EMBL/GenBank/DDBJ databases">
        <title>Genome Sequencing of the methanotroph Methylovulum psychrotolerants str. HV10-M2 isolated from a high-altitude environment.</title>
        <authorList>
            <person name="Mateos-Rivera A."/>
        </authorList>
    </citation>
    <scope>NUCLEOTIDE SEQUENCE [LARGE SCALE GENOMIC DNA]</scope>
    <source>
        <strain evidence="1 2">HV10_M2</strain>
    </source>
</reference>
<sequence length="292" mass="34044">MQKFDIGEWVNQKPDQRTFRQAVHIILTAIAGTPSLQTNMIMKGGVLLAIGYNSQRYTKDIDFSTAIKRSSFDVDDFRRQFEESLLYAVETAGYGLDCQIQNCISRPENENATFPSIQISIGYAEKGSPAHKRLLAKKATMVVRIDYSLNEPVEEPVLFELEKDNLIYTYSFVEMVAEKLRGVLQQEERKRFRRQDIYDLHYLLSDQPLREDTKTKETILARLIDKSKNRNLLVDPNAMSNPEIRRRSEAEYKKLAPEIEGDLPPFDEIYNFVESFYLRLPWKCYISSPFWQ</sequence>
<protein>
    <recommendedName>
        <fullName evidence="3">Nucleotidyl transferase AbiEii/AbiGii toxin family protein</fullName>
    </recommendedName>
</protein>
<organism evidence="1 2">
    <name type="scientific">Methylovulum psychrotolerans</name>
    <dbReference type="NCBI Taxonomy" id="1704499"/>
    <lineage>
        <taxon>Bacteria</taxon>
        <taxon>Pseudomonadati</taxon>
        <taxon>Pseudomonadota</taxon>
        <taxon>Gammaproteobacteria</taxon>
        <taxon>Methylococcales</taxon>
        <taxon>Methylococcaceae</taxon>
        <taxon>Methylovulum</taxon>
    </lineage>
</organism>
<dbReference type="AlphaFoldDB" id="A0A1Z4C4T3"/>
<dbReference type="OrthoDB" id="9125135at2"/>
<evidence type="ECO:0008006" key="3">
    <source>
        <dbReference type="Google" id="ProtNLM"/>
    </source>
</evidence>
<gene>
    <name evidence="1" type="ORF">CEK71_22145</name>
</gene>
<accession>A0A1Z4C4T3</accession>
<evidence type="ECO:0000313" key="1">
    <source>
        <dbReference type="EMBL" id="ASF48539.1"/>
    </source>
</evidence>